<evidence type="ECO:0000313" key="3">
    <source>
        <dbReference type="Proteomes" id="UP000293874"/>
    </source>
</evidence>
<dbReference type="InterPro" id="IPR012338">
    <property type="entry name" value="Beta-lactam/transpept-like"/>
</dbReference>
<sequence>MKRILRYLLYLILLVLIVFSGYALVSGKTYLFKAVYHNFADIDDYEVFANNTITTGEHQPWPLSASYNKVVMPADLHQLLEKIQSVAVVAIKHDSLLYEEYWDGYSDSSWSGSFSVAKSITSLLMGAALKDSSVASLQDPVGKYLPEFSQGEKAKVKIIDLLTMSSGTDFNEAYADPLSITTELYYGSDAYKTATGVNMSNQPGTLHRYKSGDTQLLGLLIEKATKKSLSAYAAEKLWHPIGAEHPALWSTDHTGGHIKAYCCFNTNARDFARIGQLMLDSGRWKGQEIINPDYYAKSVEPCMIPDDSGKPCDYYGYQWWIYPGQEKIFYARGILGQYIIVIPSKDLVLVRLGKKRGEREPATHSLEEVAGLVRWGMKL</sequence>
<dbReference type="Proteomes" id="UP000293874">
    <property type="component" value="Unassembled WGS sequence"/>
</dbReference>
<dbReference type="OrthoDB" id="1185352at2"/>
<dbReference type="InterPro" id="IPR001466">
    <property type="entry name" value="Beta-lactam-related"/>
</dbReference>
<dbReference type="PANTHER" id="PTHR43283">
    <property type="entry name" value="BETA-LACTAMASE-RELATED"/>
    <property type="match status" value="1"/>
</dbReference>
<feature type="domain" description="Beta-lactamase-related" evidence="1">
    <location>
        <begin position="78"/>
        <end position="359"/>
    </location>
</feature>
<gene>
    <name evidence="2" type="ORF">EV199_5295</name>
</gene>
<accession>A0A4Q7MFQ7</accession>
<proteinExistence type="predicted"/>
<dbReference type="Pfam" id="PF00144">
    <property type="entry name" value="Beta-lactamase"/>
    <property type="match status" value="1"/>
</dbReference>
<comment type="caution">
    <text evidence="2">The sequence shown here is derived from an EMBL/GenBank/DDBJ whole genome shotgun (WGS) entry which is preliminary data.</text>
</comment>
<reference evidence="2 3" key="1">
    <citation type="submission" date="2019-02" db="EMBL/GenBank/DDBJ databases">
        <title>Genomic Encyclopedia of Type Strains, Phase IV (KMG-IV): sequencing the most valuable type-strain genomes for metagenomic binning, comparative biology and taxonomic classification.</title>
        <authorList>
            <person name="Goeker M."/>
        </authorList>
    </citation>
    <scope>NUCLEOTIDE SEQUENCE [LARGE SCALE GENOMIC DNA]</scope>
    <source>
        <strain evidence="2 3">DSM 18116</strain>
    </source>
</reference>
<dbReference type="SUPFAM" id="SSF56601">
    <property type="entry name" value="beta-lactamase/transpeptidase-like"/>
    <property type="match status" value="1"/>
</dbReference>
<dbReference type="RefSeq" id="WP_130543805.1">
    <property type="nucleotide sequence ID" value="NZ_CP042431.1"/>
</dbReference>
<evidence type="ECO:0000259" key="1">
    <source>
        <dbReference type="Pfam" id="PF00144"/>
    </source>
</evidence>
<protein>
    <submittedName>
        <fullName evidence="2">CubicO group peptidase (Beta-lactamase class C family)</fullName>
    </submittedName>
</protein>
<dbReference type="EMBL" id="SGXA01000004">
    <property type="protein sequence ID" value="RZS66911.1"/>
    <property type="molecule type" value="Genomic_DNA"/>
</dbReference>
<dbReference type="InterPro" id="IPR050789">
    <property type="entry name" value="Diverse_Enzym_Activities"/>
</dbReference>
<evidence type="ECO:0000313" key="2">
    <source>
        <dbReference type="EMBL" id="RZS66911.1"/>
    </source>
</evidence>
<organism evidence="2 3">
    <name type="scientific">Pseudobacter ginsenosidimutans</name>
    <dbReference type="NCBI Taxonomy" id="661488"/>
    <lineage>
        <taxon>Bacteria</taxon>
        <taxon>Pseudomonadati</taxon>
        <taxon>Bacteroidota</taxon>
        <taxon>Chitinophagia</taxon>
        <taxon>Chitinophagales</taxon>
        <taxon>Chitinophagaceae</taxon>
        <taxon>Pseudobacter</taxon>
    </lineage>
</organism>
<keyword evidence="3" id="KW-1185">Reference proteome</keyword>
<dbReference type="AlphaFoldDB" id="A0A4Q7MFQ7"/>
<dbReference type="Gene3D" id="3.40.710.10">
    <property type="entry name" value="DD-peptidase/beta-lactamase superfamily"/>
    <property type="match status" value="1"/>
</dbReference>
<name>A0A4Q7MFQ7_9BACT</name>
<dbReference type="PANTHER" id="PTHR43283:SF14">
    <property type="entry name" value="BLL8153 PROTEIN"/>
    <property type="match status" value="1"/>
</dbReference>